<comment type="catalytic activity">
    <reaction evidence="1">
        <text>ATP + protein L-histidine = ADP + protein N-phospho-L-histidine.</text>
        <dbReference type="EC" id="2.7.13.3"/>
    </reaction>
</comment>
<dbReference type="GO" id="GO:0007234">
    <property type="term" value="P:osmosensory signaling via phosphorelay pathway"/>
    <property type="evidence" value="ECO:0007669"/>
    <property type="project" value="TreeGrafter"/>
</dbReference>
<evidence type="ECO:0000256" key="9">
    <source>
        <dbReference type="ARBA" id="ARBA00022991"/>
    </source>
</evidence>
<evidence type="ECO:0000259" key="12">
    <source>
        <dbReference type="PROSITE" id="PS50046"/>
    </source>
</evidence>
<evidence type="ECO:0000256" key="6">
    <source>
        <dbReference type="ARBA" id="ARBA00022606"/>
    </source>
</evidence>
<evidence type="ECO:0000256" key="11">
    <source>
        <dbReference type="SAM" id="Coils"/>
    </source>
</evidence>
<evidence type="ECO:0000256" key="2">
    <source>
        <dbReference type="ARBA" id="ARBA00006402"/>
    </source>
</evidence>
<dbReference type="Gene3D" id="3.30.565.10">
    <property type="entry name" value="Histidine kinase-like ATPase, C-terminal domain"/>
    <property type="match status" value="1"/>
</dbReference>
<dbReference type="CDD" id="cd00075">
    <property type="entry name" value="HATPase"/>
    <property type="match status" value="1"/>
</dbReference>
<dbReference type="Pfam" id="PF02518">
    <property type="entry name" value="HATPase_c"/>
    <property type="match status" value="1"/>
</dbReference>
<dbReference type="Pfam" id="PF08446">
    <property type="entry name" value="PAS_2"/>
    <property type="match status" value="1"/>
</dbReference>
<dbReference type="InterPro" id="IPR013515">
    <property type="entry name" value="Phytochrome_cen-reg"/>
</dbReference>
<sequence length="742" mass="83673">MLNHNEVDLNNCDREPIHIPGQIQSHGFLIVIDHNYTIRYHSDNISVFVEGIGNNLLGRSINDVELLIGQNEPKDFISQLISFGKKNGFEQTNPFTTDVQGNPFYLVISPTDDYYLLEFEPATSDLSIDIQKMIGRSISEMLADKNLQHLLDNAARQVKQIIRYDRVMIYRFADDGHGEVISEAKNDDLDPWVGLHYPASDIPKQARELYKLNLTRLIANVHTAPSKIITAADNSIPLDLTPSQLRAVSPIHIQYLKNMGVDSSFSISLIYKKELWGLIACHNYTPRFIDYKSRESSKLIGQILSSALEFRQDEENQQITQRYKVAIDQISKYLLKSISIEDALTQQEVTILDTTNASGVILLYENNTIKIGQTPNDNQIEDLLNWIKDNLGDSFHFTNNLSSVYPAAAAYKDIASGLMISVLSREMNEYVLWFKPEQIQTIKWAGNPEKPAEVAANGLMQISPRKSFGEWTQKVSGTSINWSNEEIKSAARLREEITYAINQKASAIRLLNDKLKQAYEELDAFSSTISHDLKNPLSTIKSYAQILTRNGNLEPKTQRIMERIMVGADKMNVMINEVLDYSRIGRSEVQNKRVEMEPIINDLVRDLKVAYNAPDAIVNIGDMPDIYGDPVMIAQVFANLISNAIKYAIPSGTPTVGIAGKLTETGVIYTISDNGIGIDIQYLPKVFELFGRLENARDIEGSGVGLSIVKRIIEKHHGKVWVDSELSKGSTFYVEFFYKHNI</sequence>
<dbReference type="GO" id="GO:0009584">
    <property type="term" value="P:detection of visible light"/>
    <property type="evidence" value="ECO:0007669"/>
    <property type="project" value="InterPro"/>
</dbReference>
<dbReference type="Gene3D" id="3.30.450.40">
    <property type="match status" value="1"/>
</dbReference>
<dbReference type="InterPro" id="IPR036097">
    <property type="entry name" value="HisK_dim/P_sf"/>
</dbReference>
<keyword evidence="4" id="KW-0600">Photoreceptor protein</keyword>
<comment type="similarity">
    <text evidence="2">In the N-terminal section; belongs to the phytochrome family.</text>
</comment>
<dbReference type="SMART" id="SM00065">
    <property type="entry name" value="GAF"/>
    <property type="match status" value="1"/>
</dbReference>
<evidence type="ECO:0000256" key="7">
    <source>
        <dbReference type="ARBA" id="ARBA00022679"/>
    </source>
</evidence>
<protein>
    <recommendedName>
        <fullName evidence="3">histidine kinase</fullName>
        <ecNumber evidence="3">2.7.13.3</ecNumber>
    </recommendedName>
</protein>
<feature type="coiled-coil region" evidence="11">
    <location>
        <begin position="501"/>
        <end position="528"/>
    </location>
</feature>
<dbReference type="OrthoDB" id="690563at2"/>
<dbReference type="STRING" id="1302689.RG47T_0094"/>
<dbReference type="PROSITE" id="PS50046">
    <property type="entry name" value="PHYTOCHROME_2"/>
    <property type="match status" value="1"/>
</dbReference>
<dbReference type="GO" id="GO:0009881">
    <property type="term" value="F:photoreceptor activity"/>
    <property type="evidence" value="ECO:0007669"/>
    <property type="project" value="UniProtKB-KW"/>
</dbReference>
<keyword evidence="7" id="KW-0808">Transferase</keyword>
<dbReference type="InterPro" id="IPR001294">
    <property type="entry name" value="Phytochrome"/>
</dbReference>
<dbReference type="GO" id="GO:0006355">
    <property type="term" value="P:regulation of DNA-templated transcription"/>
    <property type="evidence" value="ECO:0007669"/>
    <property type="project" value="InterPro"/>
</dbReference>
<dbReference type="InterPro" id="IPR003661">
    <property type="entry name" value="HisK_dim/P_dom"/>
</dbReference>
<keyword evidence="6" id="KW-0716">Sensory transduction</keyword>
<dbReference type="RefSeq" id="WP_074487362.1">
    <property type="nucleotide sequence ID" value="NZ_FPAM01000008.1"/>
</dbReference>
<dbReference type="InterPro" id="IPR036890">
    <property type="entry name" value="HATPase_C_sf"/>
</dbReference>
<accession>A0A1Q5ZSB2</accession>
<evidence type="ECO:0000256" key="8">
    <source>
        <dbReference type="ARBA" id="ARBA00022777"/>
    </source>
</evidence>
<dbReference type="Proteomes" id="UP000186720">
    <property type="component" value="Unassembled WGS sequence"/>
</dbReference>
<organism evidence="14 15">
    <name type="scientific">Mucilaginibacter polytrichastri</name>
    <dbReference type="NCBI Taxonomy" id="1302689"/>
    <lineage>
        <taxon>Bacteria</taxon>
        <taxon>Pseudomonadati</taxon>
        <taxon>Bacteroidota</taxon>
        <taxon>Sphingobacteriia</taxon>
        <taxon>Sphingobacteriales</taxon>
        <taxon>Sphingobacteriaceae</taxon>
        <taxon>Mucilaginibacter</taxon>
    </lineage>
</organism>
<dbReference type="Gene3D" id="1.10.287.130">
    <property type="match status" value="1"/>
</dbReference>
<dbReference type="FunFam" id="3.30.565.10:FF:000006">
    <property type="entry name" value="Sensor histidine kinase WalK"/>
    <property type="match status" value="1"/>
</dbReference>
<dbReference type="SUPFAM" id="SSF55874">
    <property type="entry name" value="ATPase domain of HSP90 chaperone/DNA topoisomerase II/histidine kinase"/>
    <property type="match status" value="1"/>
</dbReference>
<dbReference type="GO" id="GO:0000156">
    <property type="term" value="F:phosphorelay response regulator activity"/>
    <property type="evidence" value="ECO:0007669"/>
    <property type="project" value="TreeGrafter"/>
</dbReference>
<dbReference type="InterPro" id="IPR029016">
    <property type="entry name" value="GAF-like_dom_sf"/>
</dbReference>
<dbReference type="PANTHER" id="PTHR42878:SF15">
    <property type="entry name" value="BACTERIOPHYTOCHROME"/>
    <property type="match status" value="1"/>
</dbReference>
<evidence type="ECO:0000256" key="10">
    <source>
        <dbReference type="ARBA" id="ARBA00023170"/>
    </source>
</evidence>
<dbReference type="SUPFAM" id="SSF47384">
    <property type="entry name" value="Homodimeric domain of signal transducing histidine kinase"/>
    <property type="match status" value="1"/>
</dbReference>
<dbReference type="InterPro" id="IPR016132">
    <property type="entry name" value="Phyto_chromo_attachment"/>
</dbReference>
<evidence type="ECO:0000259" key="13">
    <source>
        <dbReference type="PROSITE" id="PS50109"/>
    </source>
</evidence>
<dbReference type="SUPFAM" id="SSF55781">
    <property type="entry name" value="GAF domain-like"/>
    <property type="match status" value="2"/>
</dbReference>
<dbReference type="Pfam" id="PF01590">
    <property type="entry name" value="GAF"/>
    <property type="match status" value="1"/>
</dbReference>
<dbReference type="PROSITE" id="PS50109">
    <property type="entry name" value="HIS_KIN"/>
    <property type="match status" value="1"/>
</dbReference>
<evidence type="ECO:0000256" key="5">
    <source>
        <dbReference type="ARBA" id="ARBA00022553"/>
    </source>
</evidence>
<evidence type="ECO:0000313" key="15">
    <source>
        <dbReference type="Proteomes" id="UP000186720"/>
    </source>
</evidence>
<dbReference type="SUPFAM" id="SSF55785">
    <property type="entry name" value="PYP-like sensor domain (PAS domain)"/>
    <property type="match status" value="1"/>
</dbReference>
<dbReference type="AlphaFoldDB" id="A0A1Q5ZSB2"/>
<feature type="domain" description="Phytochrome chromophore attachment site" evidence="12">
    <location>
        <begin position="146"/>
        <end position="306"/>
    </location>
</feature>
<feature type="domain" description="Histidine kinase" evidence="13">
    <location>
        <begin position="528"/>
        <end position="740"/>
    </location>
</feature>
<reference evidence="14 15" key="1">
    <citation type="submission" date="2016-11" db="EMBL/GenBank/DDBJ databases">
        <title>Whole Genome Sequencing of Mucilaginibacter polytrichastri RG4-7(T) isolated from the moss sample.</title>
        <authorList>
            <person name="Li Y."/>
        </authorList>
    </citation>
    <scope>NUCLEOTIDE SEQUENCE [LARGE SCALE GENOMIC DNA]</scope>
    <source>
        <strain evidence="14 15">RG4-7</strain>
    </source>
</reference>
<dbReference type="EMBL" id="MPPL01000001">
    <property type="protein sequence ID" value="OKS84662.1"/>
    <property type="molecule type" value="Genomic_DNA"/>
</dbReference>
<dbReference type="InterPro" id="IPR013654">
    <property type="entry name" value="PAS_2"/>
</dbReference>
<dbReference type="Pfam" id="PF00512">
    <property type="entry name" value="HisKA"/>
    <property type="match status" value="1"/>
</dbReference>
<dbReference type="InterPro" id="IPR005467">
    <property type="entry name" value="His_kinase_dom"/>
</dbReference>
<dbReference type="SMART" id="SM00388">
    <property type="entry name" value="HisKA"/>
    <property type="match status" value="1"/>
</dbReference>
<dbReference type="InterPro" id="IPR003018">
    <property type="entry name" value="GAF"/>
</dbReference>
<evidence type="ECO:0000256" key="4">
    <source>
        <dbReference type="ARBA" id="ARBA00022543"/>
    </source>
</evidence>
<keyword evidence="10" id="KW-0675">Receptor</keyword>
<dbReference type="CDD" id="cd00082">
    <property type="entry name" value="HisKA"/>
    <property type="match status" value="1"/>
</dbReference>
<keyword evidence="11" id="KW-0175">Coiled coil</keyword>
<dbReference type="PANTHER" id="PTHR42878">
    <property type="entry name" value="TWO-COMPONENT HISTIDINE KINASE"/>
    <property type="match status" value="1"/>
</dbReference>
<dbReference type="InterPro" id="IPR003594">
    <property type="entry name" value="HATPase_dom"/>
</dbReference>
<evidence type="ECO:0000256" key="1">
    <source>
        <dbReference type="ARBA" id="ARBA00000085"/>
    </source>
</evidence>
<keyword evidence="9" id="KW-0157">Chromophore</keyword>
<dbReference type="GO" id="GO:0030295">
    <property type="term" value="F:protein kinase activator activity"/>
    <property type="evidence" value="ECO:0007669"/>
    <property type="project" value="TreeGrafter"/>
</dbReference>
<dbReference type="EC" id="2.7.13.3" evidence="3"/>
<dbReference type="InterPro" id="IPR043150">
    <property type="entry name" value="Phytochrome_PHY_sf"/>
</dbReference>
<name>A0A1Q5ZSB2_9SPHI</name>
<dbReference type="InterPro" id="IPR035965">
    <property type="entry name" value="PAS-like_dom_sf"/>
</dbReference>
<comment type="caution">
    <text evidence="14">The sequence shown here is derived from an EMBL/GenBank/DDBJ whole genome shotgun (WGS) entry which is preliminary data.</text>
</comment>
<keyword evidence="15" id="KW-1185">Reference proteome</keyword>
<evidence type="ECO:0000256" key="3">
    <source>
        <dbReference type="ARBA" id="ARBA00012438"/>
    </source>
</evidence>
<dbReference type="SMART" id="SM00387">
    <property type="entry name" value="HATPase_c"/>
    <property type="match status" value="1"/>
</dbReference>
<keyword evidence="5" id="KW-0597">Phosphoprotein</keyword>
<gene>
    <name evidence="14" type="ORF">RG47T_0094</name>
</gene>
<proteinExistence type="inferred from homology"/>
<dbReference type="InterPro" id="IPR050351">
    <property type="entry name" value="BphY/WalK/GraS-like"/>
</dbReference>
<dbReference type="Gene3D" id="3.30.450.270">
    <property type="match status" value="1"/>
</dbReference>
<dbReference type="Gene3D" id="3.30.450.20">
    <property type="entry name" value="PAS domain"/>
    <property type="match status" value="1"/>
</dbReference>
<dbReference type="PRINTS" id="PR01033">
    <property type="entry name" value="PHYTOCHROME"/>
</dbReference>
<keyword evidence="8" id="KW-0418">Kinase</keyword>
<dbReference type="GO" id="GO:0000155">
    <property type="term" value="F:phosphorelay sensor kinase activity"/>
    <property type="evidence" value="ECO:0007669"/>
    <property type="project" value="InterPro"/>
</dbReference>
<evidence type="ECO:0000313" key="14">
    <source>
        <dbReference type="EMBL" id="OKS84662.1"/>
    </source>
</evidence>
<dbReference type="Pfam" id="PF00360">
    <property type="entry name" value="PHY"/>
    <property type="match status" value="1"/>
</dbReference>